<dbReference type="EMBL" id="AP025628">
    <property type="protein sequence ID" value="BDG59783.1"/>
    <property type="molecule type" value="Genomic_DNA"/>
</dbReference>
<protein>
    <submittedName>
        <fullName evidence="2">Uncharacterized protein</fullName>
    </submittedName>
</protein>
<evidence type="ECO:0000313" key="3">
    <source>
        <dbReference type="Proteomes" id="UP001163687"/>
    </source>
</evidence>
<gene>
    <name evidence="2" type="ORF">caldi_08730</name>
</gene>
<name>A0AA35CJZ5_9FIRM</name>
<evidence type="ECO:0000256" key="1">
    <source>
        <dbReference type="SAM" id="MobiDB-lite"/>
    </source>
</evidence>
<dbReference type="AlphaFoldDB" id="A0AA35CJZ5"/>
<evidence type="ECO:0000313" key="2">
    <source>
        <dbReference type="EMBL" id="BDG59783.1"/>
    </source>
</evidence>
<organism evidence="2 3">
    <name type="scientific">Caldinitratiruptor microaerophilus</name>
    <dbReference type="NCBI Taxonomy" id="671077"/>
    <lineage>
        <taxon>Bacteria</taxon>
        <taxon>Bacillati</taxon>
        <taxon>Bacillota</taxon>
        <taxon>Clostridia</taxon>
        <taxon>Eubacteriales</taxon>
        <taxon>Symbiobacteriaceae</taxon>
        <taxon>Caldinitratiruptor</taxon>
    </lineage>
</organism>
<dbReference type="KEGG" id="cmic:caldi_08730"/>
<accession>A0AA35CJZ5</accession>
<proteinExistence type="predicted"/>
<sequence>MILGALDLPEEDIRHLNGEAIKLANRLIPRQRDTPQPQTHETKGAGNGRRPLWAN</sequence>
<feature type="region of interest" description="Disordered" evidence="1">
    <location>
        <begin position="27"/>
        <end position="55"/>
    </location>
</feature>
<dbReference type="Proteomes" id="UP001163687">
    <property type="component" value="Chromosome"/>
</dbReference>
<reference evidence="2" key="1">
    <citation type="submission" date="2022-03" db="EMBL/GenBank/DDBJ databases">
        <title>Complete genome sequence of Caldinitratiruptor microaerophilus.</title>
        <authorList>
            <person name="Mukaiyama R."/>
            <person name="Nishiyama T."/>
            <person name="Ueda K."/>
        </authorList>
    </citation>
    <scope>NUCLEOTIDE SEQUENCE</scope>
    <source>
        <strain evidence="2">JCM 16183</strain>
    </source>
</reference>
<keyword evidence="3" id="KW-1185">Reference proteome</keyword>